<gene>
    <name evidence="1" type="ORF">Goshw_015526</name>
</gene>
<evidence type="ECO:0000313" key="2">
    <source>
        <dbReference type="Proteomes" id="UP000593576"/>
    </source>
</evidence>
<comment type="caution">
    <text evidence="1">The sequence shown here is derived from an EMBL/GenBank/DDBJ whole genome shotgun (WGS) entry which is preliminary data.</text>
</comment>
<reference evidence="1 2" key="1">
    <citation type="journal article" date="2019" name="Genome Biol. Evol.">
        <title>Insights into the evolution of the New World diploid cottons (Gossypium, subgenus Houzingenia) based on genome sequencing.</title>
        <authorList>
            <person name="Grover C.E."/>
            <person name="Arick M.A. 2nd"/>
            <person name="Thrash A."/>
            <person name="Conover J.L."/>
            <person name="Sanders W.S."/>
            <person name="Peterson D.G."/>
            <person name="Frelichowski J.E."/>
            <person name="Scheffler J.A."/>
            <person name="Scheffler B.E."/>
            <person name="Wendel J.F."/>
        </authorList>
    </citation>
    <scope>NUCLEOTIDE SEQUENCE [LARGE SCALE GENOMIC DNA]</scope>
    <source>
        <strain evidence="1">1</strain>
        <tissue evidence="1">Leaf</tissue>
    </source>
</reference>
<sequence length="70" mass="7554">MRFGKVTVAMVNAVIAFDYPKIEAEVKSVAEELGIDHPCNDILFGDATVDDEERIRSALDSEDAIPGSGD</sequence>
<dbReference type="Proteomes" id="UP000593576">
    <property type="component" value="Unassembled WGS sequence"/>
</dbReference>
<accession>A0A7J9KYF8</accession>
<keyword evidence="2" id="KW-1185">Reference proteome</keyword>
<dbReference type="EMBL" id="JABFAF010000003">
    <property type="protein sequence ID" value="MBA0851219.1"/>
    <property type="molecule type" value="Genomic_DNA"/>
</dbReference>
<protein>
    <submittedName>
        <fullName evidence="1">Uncharacterized protein</fullName>
    </submittedName>
</protein>
<dbReference type="OrthoDB" id="1749584at2759"/>
<proteinExistence type="predicted"/>
<evidence type="ECO:0000313" key="1">
    <source>
        <dbReference type="EMBL" id="MBA0851219.1"/>
    </source>
</evidence>
<name>A0A7J9KYF8_GOSSC</name>
<organism evidence="1 2">
    <name type="scientific">Gossypium schwendimanii</name>
    <name type="common">Cotton</name>
    <dbReference type="NCBI Taxonomy" id="34291"/>
    <lineage>
        <taxon>Eukaryota</taxon>
        <taxon>Viridiplantae</taxon>
        <taxon>Streptophyta</taxon>
        <taxon>Embryophyta</taxon>
        <taxon>Tracheophyta</taxon>
        <taxon>Spermatophyta</taxon>
        <taxon>Magnoliopsida</taxon>
        <taxon>eudicotyledons</taxon>
        <taxon>Gunneridae</taxon>
        <taxon>Pentapetalae</taxon>
        <taxon>rosids</taxon>
        <taxon>malvids</taxon>
        <taxon>Malvales</taxon>
        <taxon>Malvaceae</taxon>
        <taxon>Malvoideae</taxon>
        <taxon>Gossypium</taxon>
    </lineage>
</organism>
<dbReference type="AlphaFoldDB" id="A0A7J9KYF8"/>